<name>A0A7X0JUM7_9GAMM</name>
<dbReference type="GO" id="GO:0004069">
    <property type="term" value="F:L-aspartate:2-oxoglutarate aminotransferase activity"/>
    <property type="evidence" value="ECO:0007669"/>
    <property type="project" value="InterPro"/>
</dbReference>
<feature type="domain" description="NAD-specific glutamate dehydrogenase C-terminal" evidence="3">
    <location>
        <begin position="1265"/>
        <end position="1602"/>
    </location>
</feature>
<dbReference type="Pfam" id="PF21074">
    <property type="entry name" value="GDH_C"/>
    <property type="match status" value="1"/>
</dbReference>
<organism evidence="7 8">
    <name type="scientific">Pseudoteredinibacter isoporae</name>
    <dbReference type="NCBI Taxonomy" id="570281"/>
    <lineage>
        <taxon>Bacteria</taxon>
        <taxon>Pseudomonadati</taxon>
        <taxon>Pseudomonadota</taxon>
        <taxon>Gammaproteobacteria</taxon>
        <taxon>Cellvibrionales</taxon>
        <taxon>Cellvibrionaceae</taxon>
        <taxon>Pseudoteredinibacter</taxon>
    </lineage>
</organism>
<evidence type="ECO:0000313" key="7">
    <source>
        <dbReference type="EMBL" id="MBB6521631.1"/>
    </source>
</evidence>
<evidence type="ECO:0000259" key="5">
    <source>
        <dbReference type="Pfam" id="PF21076"/>
    </source>
</evidence>
<dbReference type="GO" id="GO:0006538">
    <property type="term" value="P:L-glutamate catabolic process"/>
    <property type="evidence" value="ECO:0007669"/>
    <property type="project" value="InterPro"/>
</dbReference>
<dbReference type="InterPro" id="IPR007780">
    <property type="entry name" value="NAD_Glu_DH_bac"/>
</dbReference>
<evidence type="ECO:0000259" key="3">
    <source>
        <dbReference type="Pfam" id="PF21074"/>
    </source>
</evidence>
<dbReference type="EMBL" id="JACHHT010000002">
    <property type="protein sequence ID" value="MBB6521631.1"/>
    <property type="molecule type" value="Genomic_DNA"/>
</dbReference>
<feature type="domain" description="NAD-glutamate dehydrogenase ACT2" evidence="5">
    <location>
        <begin position="408"/>
        <end position="497"/>
    </location>
</feature>
<dbReference type="Pfam" id="PF21076">
    <property type="entry name" value="GDH_ACT2"/>
    <property type="match status" value="1"/>
</dbReference>
<dbReference type="SUPFAM" id="SSF51735">
    <property type="entry name" value="NAD(P)-binding Rossmann-fold domains"/>
    <property type="match status" value="1"/>
</dbReference>
<dbReference type="Pfam" id="PF21077">
    <property type="entry name" value="GDH_ACT3"/>
    <property type="match status" value="1"/>
</dbReference>
<keyword evidence="8" id="KW-1185">Reference proteome</keyword>
<evidence type="ECO:0000313" key="8">
    <source>
        <dbReference type="Proteomes" id="UP000528457"/>
    </source>
</evidence>
<dbReference type="InterPro" id="IPR049064">
    <property type="entry name" value="NAD_Glu_DH_ACT3"/>
</dbReference>
<dbReference type="InterPro" id="IPR048381">
    <property type="entry name" value="GDH_C"/>
</dbReference>
<dbReference type="InParanoid" id="A0A7X0JUM7"/>
<dbReference type="Pfam" id="PF21075">
    <property type="entry name" value="GDH_ACT1"/>
    <property type="match status" value="1"/>
</dbReference>
<dbReference type="InterPro" id="IPR049059">
    <property type="entry name" value="NAD_Glu_DH_HM1"/>
</dbReference>
<dbReference type="Pfam" id="PF21079">
    <property type="entry name" value="GDH_HM2"/>
    <property type="match status" value="1"/>
</dbReference>
<feature type="domain" description="NAD-glutamate dehydrogenase catalytic" evidence="2">
    <location>
        <begin position="725"/>
        <end position="1220"/>
    </location>
</feature>
<dbReference type="InterPro" id="IPR049062">
    <property type="entry name" value="NAD_Glu_DH_ACT2"/>
</dbReference>
<dbReference type="Pfam" id="PF21073">
    <property type="entry name" value="GDH_HM1"/>
    <property type="match status" value="1"/>
</dbReference>
<dbReference type="Proteomes" id="UP000528457">
    <property type="component" value="Unassembled WGS sequence"/>
</dbReference>
<accession>A0A7X0JUM7</accession>
<gene>
    <name evidence="7" type="ORF">HNR48_001916</name>
</gene>
<evidence type="ECO:0000259" key="4">
    <source>
        <dbReference type="Pfam" id="PF21075"/>
    </source>
</evidence>
<dbReference type="GO" id="GO:0004352">
    <property type="term" value="F:glutamate dehydrogenase (NAD+) activity"/>
    <property type="evidence" value="ECO:0007669"/>
    <property type="project" value="UniProtKB-EC"/>
</dbReference>
<feature type="domain" description="NAD-glutamate dehydrogenase ACT3" evidence="6">
    <location>
        <begin position="552"/>
        <end position="628"/>
    </location>
</feature>
<dbReference type="InterPro" id="IPR046346">
    <property type="entry name" value="Aminoacid_DH-like_N_sf"/>
</dbReference>
<dbReference type="SUPFAM" id="SSF53223">
    <property type="entry name" value="Aminoacid dehydrogenase-like, N-terminal domain"/>
    <property type="match status" value="1"/>
</dbReference>
<dbReference type="InterPro" id="IPR049058">
    <property type="entry name" value="NAD_Glu_DH_HM2"/>
</dbReference>
<dbReference type="PIRSF" id="PIRSF036761">
    <property type="entry name" value="GDH_Mll4104"/>
    <property type="match status" value="1"/>
</dbReference>
<dbReference type="RefSeq" id="WP_166844488.1">
    <property type="nucleotide sequence ID" value="NZ_JAAONY010000002.1"/>
</dbReference>
<dbReference type="EC" id="1.4.1.2" evidence="7"/>
<dbReference type="InterPro" id="IPR049056">
    <property type="entry name" value="NAD_Glu_DH_HM3"/>
</dbReference>
<keyword evidence="1 7" id="KW-0560">Oxidoreductase</keyword>
<sequence>MSVLTIHDKATFIDQITQAIMAHHRGEEAQSLIDFVGLFYDQYPVTELNGRKVSDVYGSSFANWHFVQEKAGQGPKVRVYNPTLDQDGWLSSHTIVSVLHNDMPFLVDSIRMEMNRRNIAIHSVKSTIAFVKRDKAGNIESFRPAHGDINDQEQREALVYLEVNRLVDDAALSDLQHCLEDILGDVETVVSDYAPLTAQLEHVTEELKKADSDYDKEGLQEAGEFLAWLNSHFTFLGYSEYDLVGEGEERRLEENKGKRLGLFRRHGKMNTSLDWDQFNPGMQAFYTTAQLISFSKSSMRSRVHRNAYSDYVVVKRFDKDGHACGESRFIGLFTSEVYSQSPTRIPLIRQKIAKIVDGSGLLRGSHSFRMFNLVIEAMPRDELFQSSIEDLSETVTGVAHINERRMVRLFMRQDAYGKFVSCLVYVPRDMFSTRVRHAIQKVISNAIGAIEYEFTTHFSESTLARVHMVFKVDPATPLNYDKRSLEERIAELARSWDDHLLSSLSDTYGEGVGHQLYEEFDQAFSPAYQSAYDARTAVQDIDTLNQLKDASEIAMSFYQPIGSGKNDVRFKVFHLDELLELSDAIPVLERMGLRVIMEHPYRITRSNGQEIYLHDFNLHYDLPVEAEFNAVRERFQEAFSAIWSGEAESDAFNRLIIGANLSWREVAILRAYARYMKQTRFASSQTFIANTLSNHTAIAKQLVALFEAYFKPRNSEDAEKIETAILESLDNVANLNEDRVIRRYLDLMRGTLRTNFYQNDETSGQYKSYISFKFSPRDIADIPEPRPMFEIFVYSPRVEGVHLRGGKVARGGLRWSDRLEDYRTEVLGLVKAQQVKNSVIVPAGAKGGFVSKRPPAEGGREAFLAEGVECYKIFIQGLLDVTDNLVEGEIVAPKNVVRRDEDDPYLVVAADKGTATFSDIANEISIRYGHWLGDAFASGGSQGYDHKGMGITAKGAWVSVQRHFKEKGVDVQKEDFSVIAIGDMAGDVFGNGMLLSEHIALQAAFNHLHIFVDPNPDVAASFVERKRLFELPRSSWTDYEKKLISEGGGIFDRSAKSIKISPQMKQAFDIKENYMTPTDLINALLKAPVDLIWNGGIGTYVKGSGESHAEVGDKANDSLRVNGSELRCKVFGEGGNLGLTQLGRIEYGKNGGACNTDFIDNAAGVDCSDHEVNIKILLDDLVSNGDMTGKQRNQLLAEMTDAVSDLVLSNNYRQTQAISLAEFQTTSRMGEYRRLINRLESEGRLVRELENLPAEDILQERQSQGEGLTRPELSVLISYVKVALKELLADSDIAEDAYMEAAIENAFPQTLRENFKEQIYNHRLRREIIATQVANDMVNNMGITFTHRLMEATGSDAGQVAKAYVAARDIYRLQDYRKQVAALDFVVPAEMQFELLDNMNRRVRRGARWLLRHRRSRLNPGQEVQEFATGFSDIISALPEMMSGDALSEWQERRSELESAGVSEALAADAAVRANLYSGLDLVDALSSSGAAPKHLADVYFRLGEHLGLHDVARRIQEVKPRNYWQAMARESFMDDLEQQMRSLAVSFIRLSPDDMPIEDVLHLWDEEHRVLVDRWKDMISELQNTATADFAMFSVALRELLDLAQASEHCETLVKCDLEEA</sequence>
<dbReference type="PANTHER" id="PTHR43403:SF1">
    <property type="entry name" value="NAD-SPECIFIC GLUTAMATE DEHYDROGENASE"/>
    <property type="match status" value="1"/>
</dbReference>
<dbReference type="InterPro" id="IPR028971">
    <property type="entry name" value="NAD-GDH_cat"/>
</dbReference>
<comment type="caution">
    <text evidence="7">The sequence shown here is derived from an EMBL/GenBank/DDBJ whole genome shotgun (WGS) entry which is preliminary data.</text>
</comment>
<feature type="domain" description="NAD-glutamate dehydrogenase N-terminal ACT1" evidence="4">
    <location>
        <begin position="35"/>
        <end position="177"/>
    </location>
</feature>
<evidence type="ECO:0000256" key="1">
    <source>
        <dbReference type="ARBA" id="ARBA00023002"/>
    </source>
</evidence>
<proteinExistence type="predicted"/>
<protein>
    <submittedName>
        <fullName evidence="7">Glutamate dehydrogenase</fullName>
        <ecNumber evidence="7">1.4.1.2</ecNumber>
    </submittedName>
</protein>
<dbReference type="PANTHER" id="PTHR43403">
    <property type="entry name" value="NAD-SPECIFIC GLUTAMATE DEHYDROGENASE"/>
    <property type="match status" value="1"/>
</dbReference>
<dbReference type="InterPro" id="IPR024727">
    <property type="entry name" value="NAD_Glu_DH_N_ACT1"/>
</dbReference>
<evidence type="ECO:0000259" key="6">
    <source>
        <dbReference type="Pfam" id="PF21077"/>
    </source>
</evidence>
<dbReference type="InterPro" id="IPR036291">
    <property type="entry name" value="NAD(P)-bd_dom_sf"/>
</dbReference>
<dbReference type="Pfam" id="PF05088">
    <property type="entry name" value="Bac_GDH_CD"/>
    <property type="match status" value="1"/>
</dbReference>
<evidence type="ECO:0000259" key="2">
    <source>
        <dbReference type="Pfam" id="PF05088"/>
    </source>
</evidence>
<dbReference type="Pfam" id="PF21078">
    <property type="entry name" value="GDH_HM3"/>
    <property type="match status" value="1"/>
</dbReference>
<reference evidence="7 8" key="1">
    <citation type="submission" date="2020-08" db="EMBL/GenBank/DDBJ databases">
        <title>Genomic Encyclopedia of Type Strains, Phase IV (KMG-IV): sequencing the most valuable type-strain genomes for metagenomic binning, comparative biology and taxonomic classification.</title>
        <authorList>
            <person name="Goeker M."/>
        </authorList>
    </citation>
    <scope>NUCLEOTIDE SEQUENCE [LARGE SCALE GENOMIC DNA]</scope>
    <source>
        <strain evidence="7 8">DSM 22368</strain>
    </source>
</reference>